<dbReference type="PANTHER" id="PTHR33326">
    <property type="entry name" value="OS05G0543800 PROTEIN"/>
    <property type="match status" value="1"/>
</dbReference>
<reference evidence="3" key="3">
    <citation type="submission" date="2015-04" db="UniProtKB">
        <authorList>
            <consortium name="EnsemblPlants"/>
        </authorList>
    </citation>
    <scope>IDENTIFICATION</scope>
</reference>
<evidence type="ECO:0000256" key="1">
    <source>
        <dbReference type="SAM" id="MobiDB-lite"/>
    </source>
</evidence>
<dbReference type="EnsemblPlants" id="LPERR11G17830.1">
    <property type="protein sequence ID" value="LPERR11G17830.1"/>
    <property type="gene ID" value="LPERR11G17830"/>
</dbReference>
<dbReference type="AlphaFoldDB" id="A0A0D9XUS7"/>
<feature type="compositionally biased region" description="Basic residues" evidence="1">
    <location>
        <begin position="47"/>
        <end position="57"/>
    </location>
</feature>
<dbReference type="PANTHER" id="PTHR33326:SF14">
    <property type="entry name" value="EXPRESSED PROTEIN"/>
    <property type="match status" value="1"/>
</dbReference>
<accession>A0A0D9XUS7</accession>
<dbReference type="Proteomes" id="UP000032180">
    <property type="component" value="Chromosome 11"/>
</dbReference>
<feature type="region of interest" description="Disordered" evidence="1">
    <location>
        <begin position="1"/>
        <end position="69"/>
    </location>
</feature>
<dbReference type="InterPro" id="IPR022059">
    <property type="entry name" value="DUF3615"/>
</dbReference>
<reference evidence="4" key="2">
    <citation type="submission" date="2013-12" db="EMBL/GenBank/DDBJ databases">
        <authorList>
            <person name="Yu Y."/>
            <person name="Lee S."/>
            <person name="de Baynast K."/>
            <person name="Wissotski M."/>
            <person name="Liu L."/>
            <person name="Talag J."/>
            <person name="Goicoechea J."/>
            <person name="Angelova A."/>
            <person name="Jetty R."/>
            <person name="Kudrna D."/>
            <person name="Golser W."/>
            <person name="Rivera L."/>
            <person name="Zhang J."/>
            <person name="Wing R."/>
        </authorList>
    </citation>
    <scope>NUCLEOTIDE SEQUENCE</scope>
</reference>
<keyword evidence="4" id="KW-1185">Reference proteome</keyword>
<sequence>MDAGDGDGGDGAVRGAVPSADCGLASRRRPGQRIRGGPAADDGLATCRRRPGQRRRVSVSPVASSSGCPVLSPPNYFENLFRPQVHFQELLDLTEDTLRPYVRQSVLYADRPKKSRGRRGQTKSLSKEFTYDAGPKQGSSKCDVDKPRDDSEDDDEHDSTTVGRPARLEKASTSLSEELRELEEYFSKHTFSSFEDANRYVLSVERAAHPEFPIQFQKNEHEVFEPTPPAPIEVPTSEGSTNAIQNANKWMSEEVMVAFEKYIGERDDLKDYKYELDQLCCQCFNVKNYSYIFHHFNFSVKTKAPDSTVWTSALYFAEVKTIFRQKIYFCYPLEPDENGTKSLISYISVIR</sequence>
<evidence type="ECO:0000313" key="3">
    <source>
        <dbReference type="EnsemblPlants" id="LPERR11G17830.1"/>
    </source>
</evidence>
<reference evidence="3 4" key="1">
    <citation type="submission" date="2012-08" db="EMBL/GenBank/DDBJ databases">
        <title>Oryza genome evolution.</title>
        <authorList>
            <person name="Wing R.A."/>
        </authorList>
    </citation>
    <scope>NUCLEOTIDE SEQUENCE</scope>
</reference>
<name>A0A0D9XUS7_9ORYZ</name>
<proteinExistence type="predicted"/>
<protein>
    <recommendedName>
        <fullName evidence="2">DUF3615 domain-containing protein</fullName>
    </recommendedName>
</protein>
<feature type="domain" description="DUF3615" evidence="2">
    <location>
        <begin position="256"/>
        <end position="337"/>
    </location>
</feature>
<dbReference type="HOGENOM" id="CLU_035562_3_1_1"/>
<dbReference type="Pfam" id="PF12274">
    <property type="entry name" value="DUF3615"/>
    <property type="match status" value="1"/>
</dbReference>
<feature type="region of interest" description="Disordered" evidence="1">
    <location>
        <begin position="109"/>
        <end position="174"/>
    </location>
</feature>
<evidence type="ECO:0000259" key="2">
    <source>
        <dbReference type="Pfam" id="PF12274"/>
    </source>
</evidence>
<evidence type="ECO:0000313" key="4">
    <source>
        <dbReference type="Proteomes" id="UP000032180"/>
    </source>
</evidence>
<organism evidence="3 4">
    <name type="scientific">Leersia perrieri</name>
    <dbReference type="NCBI Taxonomy" id="77586"/>
    <lineage>
        <taxon>Eukaryota</taxon>
        <taxon>Viridiplantae</taxon>
        <taxon>Streptophyta</taxon>
        <taxon>Embryophyta</taxon>
        <taxon>Tracheophyta</taxon>
        <taxon>Spermatophyta</taxon>
        <taxon>Magnoliopsida</taxon>
        <taxon>Liliopsida</taxon>
        <taxon>Poales</taxon>
        <taxon>Poaceae</taxon>
        <taxon>BOP clade</taxon>
        <taxon>Oryzoideae</taxon>
        <taxon>Oryzeae</taxon>
        <taxon>Oryzinae</taxon>
        <taxon>Leersia</taxon>
    </lineage>
</organism>
<dbReference type="Gramene" id="LPERR11G17830.1">
    <property type="protein sequence ID" value="LPERR11G17830.1"/>
    <property type="gene ID" value="LPERR11G17830"/>
</dbReference>